<evidence type="ECO:0000313" key="3">
    <source>
        <dbReference type="Proteomes" id="UP000623467"/>
    </source>
</evidence>
<feature type="compositionally biased region" description="Basic residues" evidence="1">
    <location>
        <begin position="1"/>
        <end position="13"/>
    </location>
</feature>
<dbReference type="Proteomes" id="UP000623467">
    <property type="component" value="Unassembled WGS sequence"/>
</dbReference>
<protein>
    <recommendedName>
        <fullName evidence="4">CxC2-like cysteine cluster KDZ transposase-associated domain-containing protein</fullName>
    </recommendedName>
</protein>
<evidence type="ECO:0000256" key="1">
    <source>
        <dbReference type="SAM" id="MobiDB-lite"/>
    </source>
</evidence>
<evidence type="ECO:0000313" key="2">
    <source>
        <dbReference type="EMBL" id="KAF7337302.1"/>
    </source>
</evidence>
<dbReference type="OrthoDB" id="3214502at2759"/>
<keyword evidence="3" id="KW-1185">Reference proteome</keyword>
<dbReference type="InterPro" id="IPR040521">
    <property type="entry name" value="KDZ"/>
</dbReference>
<feature type="compositionally biased region" description="Basic and acidic residues" evidence="1">
    <location>
        <begin position="933"/>
        <end position="944"/>
    </location>
</feature>
<reference evidence="2" key="1">
    <citation type="submission" date="2020-05" db="EMBL/GenBank/DDBJ databases">
        <title>Mycena genomes resolve the evolution of fungal bioluminescence.</title>
        <authorList>
            <person name="Tsai I.J."/>
        </authorList>
    </citation>
    <scope>NUCLEOTIDE SEQUENCE</scope>
    <source>
        <strain evidence="2">160909Yilan</strain>
    </source>
</reference>
<proteinExistence type="predicted"/>
<dbReference type="EMBL" id="JACAZH010000034">
    <property type="protein sequence ID" value="KAF7337302.1"/>
    <property type="molecule type" value="Genomic_DNA"/>
</dbReference>
<feature type="compositionally biased region" description="Acidic residues" evidence="1">
    <location>
        <begin position="921"/>
        <end position="932"/>
    </location>
</feature>
<dbReference type="AlphaFoldDB" id="A0A8H7CIL0"/>
<sequence length="955" mass="106556">MHHRHPGTKRAKPLRGEDRPTNEYVWSQSVADFLVPPSDTPIDTRVERPTADGRRVHAEVVPIAPPSPVKRQRQQESELQLNAADSLLWEPLGFEPEGINGERYNMDLGGFYPLSGTMTARRCRPKDPLKPSPSTFAAARTAPKWVSIISNFCAVAGSLRRTICPRRAATFRLLDFFHVQTLQGKTTINLLMLKRGGRGHDPGGVNGTQAGELVIQCPACPRPGVNLPEGWENAPKEKRFLYILFLALDACFRLKRRLVSSDPTRLGYLLTVTDQNEMSTCSGLAALDYANTKFSRGYSATGVGMGVCARHKFVQANGVGDLQKGERYANMDWIFSSIMQHKHEGLEKVILYDIICQWWKKLVERLLGLPGKMRLAIVIELLHFVIPKMHIHSHTLACQLAFSLNFLLGAGQTDGEGIEHPWANISGVASSTQEMGPGSRRDVLDDHWAFWNWNKLVSIGTLLRKRLDNARQEREAQSGAFEVFSAEQADRVPDWEEQARLYDASPRTAKNPYEIKMRHLTEVEVKLKFAEEEQAAAAKGVPAVHNVSPSSFIYAGLDLEEEQRRVRVQVELKKAGTTAQKIDVLSMRRKLSRGIIRFRKLQATYSPGALQALSRLPDNPNELPEDVPLMLPSALSPAEREAGCIAGVHLIEILARDAQCSEALVRLRNQLHVKSRLLRYKEIQARHQGANTRSRTLVARNESKIRLHSERYQASWDALRKLRPEEASGWPRQKKRDARRREKLRQLAMERGSVPDAEDGSSSDGDDREEGAGAEGQHVVNAAENKRQLEEALRIEWTKARARSKRWKEEVALLEEEYRRVLASFEHEAGRWEARAQAAAGGTDAELAQGKTAYALKQAQMYRKLVLKVTVAMTEIHRGRGRKRIQVHREGACVGGDEGGGSAGEEGGDAVDGGRGHAGDFGDDCGTDEASEDDGHMGNVHSDEEFFMGGEAEDD</sequence>
<feature type="region of interest" description="Disordered" evidence="1">
    <location>
        <begin position="746"/>
        <end position="785"/>
    </location>
</feature>
<comment type="caution">
    <text evidence="2">The sequence shown here is derived from an EMBL/GenBank/DDBJ whole genome shotgun (WGS) entry which is preliminary data.</text>
</comment>
<accession>A0A8H7CIL0</accession>
<organism evidence="2 3">
    <name type="scientific">Mycena sanguinolenta</name>
    <dbReference type="NCBI Taxonomy" id="230812"/>
    <lineage>
        <taxon>Eukaryota</taxon>
        <taxon>Fungi</taxon>
        <taxon>Dikarya</taxon>
        <taxon>Basidiomycota</taxon>
        <taxon>Agaricomycotina</taxon>
        <taxon>Agaricomycetes</taxon>
        <taxon>Agaricomycetidae</taxon>
        <taxon>Agaricales</taxon>
        <taxon>Marasmiineae</taxon>
        <taxon>Mycenaceae</taxon>
        <taxon>Mycena</taxon>
    </lineage>
</organism>
<evidence type="ECO:0008006" key="4">
    <source>
        <dbReference type="Google" id="ProtNLM"/>
    </source>
</evidence>
<name>A0A8H7CIL0_9AGAR</name>
<dbReference type="PANTHER" id="PTHR33104:SF2">
    <property type="entry name" value="CXC3 LIKE CYSTEINE CLUSTER DOMAIN-CONTAINING PROTEIN"/>
    <property type="match status" value="1"/>
</dbReference>
<feature type="compositionally biased region" description="Gly residues" evidence="1">
    <location>
        <begin position="894"/>
        <end position="911"/>
    </location>
</feature>
<gene>
    <name evidence="2" type="ORF">MSAN_02255400</name>
</gene>
<dbReference type="PANTHER" id="PTHR33104">
    <property type="entry name" value="SI:DKEY-29D5.2"/>
    <property type="match status" value="1"/>
</dbReference>
<dbReference type="Pfam" id="PF18758">
    <property type="entry name" value="KDZ"/>
    <property type="match status" value="1"/>
</dbReference>
<feature type="region of interest" description="Disordered" evidence="1">
    <location>
        <begin position="894"/>
        <end position="955"/>
    </location>
</feature>
<feature type="region of interest" description="Disordered" evidence="1">
    <location>
        <begin position="1"/>
        <end position="22"/>
    </location>
</feature>
<feature type="compositionally biased region" description="Acidic residues" evidence="1">
    <location>
        <begin position="756"/>
        <end position="769"/>
    </location>
</feature>